<protein>
    <submittedName>
        <fullName evidence="1">Uncharacterized protein</fullName>
    </submittedName>
</protein>
<keyword evidence="2" id="KW-1185">Reference proteome</keyword>
<dbReference type="Proteomes" id="UP000324222">
    <property type="component" value="Unassembled WGS sequence"/>
</dbReference>
<dbReference type="AlphaFoldDB" id="A0A5B7I6T0"/>
<organism evidence="1 2">
    <name type="scientific">Portunus trituberculatus</name>
    <name type="common">Swimming crab</name>
    <name type="synonym">Neptunus trituberculatus</name>
    <dbReference type="NCBI Taxonomy" id="210409"/>
    <lineage>
        <taxon>Eukaryota</taxon>
        <taxon>Metazoa</taxon>
        <taxon>Ecdysozoa</taxon>
        <taxon>Arthropoda</taxon>
        <taxon>Crustacea</taxon>
        <taxon>Multicrustacea</taxon>
        <taxon>Malacostraca</taxon>
        <taxon>Eumalacostraca</taxon>
        <taxon>Eucarida</taxon>
        <taxon>Decapoda</taxon>
        <taxon>Pleocyemata</taxon>
        <taxon>Brachyura</taxon>
        <taxon>Eubrachyura</taxon>
        <taxon>Portunoidea</taxon>
        <taxon>Portunidae</taxon>
        <taxon>Portuninae</taxon>
        <taxon>Portunus</taxon>
    </lineage>
</organism>
<evidence type="ECO:0000313" key="1">
    <source>
        <dbReference type="EMBL" id="MPC76568.1"/>
    </source>
</evidence>
<comment type="caution">
    <text evidence="1">The sequence shown here is derived from an EMBL/GenBank/DDBJ whole genome shotgun (WGS) entry which is preliminary data.</text>
</comment>
<gene>
    <name evidence="1" type="ORF">E2C01_070984</name>
</gene>
<evidence type="ECO:0000313" key="2">
    <source>
        <dbReference type="Proteomes" id="UP000324222"/>
    </source>
</evidence>
<dbReference type="EMBL" id="VSRR010043642">
    <property type="protein sequence ID" value="MPC76568.1"/>
    <property type="molecule type" value="Genomic_DNA"/>
</dbReference>
<sequence length="69" mass="8159">MVVTPYQEATFPRKKKINISWKLPPTCTSVTWKQNDAVHEDMMTNSLIWERKTIYCRGFNFTAVCFAQR</sequence>
<accession>A0A5B7I6T0</accession>
<proteinExistence type="predicted"/>
<name>A0A5B7I6T0_PORTR</name>
<reference evidence="1 2" key="1">
    <citation type="submission" date="2019-05" db="EMBL/GenBank/DDBJ databases">
        <title>Another draft genome of Portunus trituberculatus and its Hox gene families provides insights of decapod evolution.</title>
        <authorList>
            <person name="Jeong J.-H."/>
            <person name="Song I."/>
            <person name="Kim S."/>
            <person name="Choi T."/>
            <person name="Kim D."/>
            <person name="Ryu S."/>
            <person name="Kim W."/>
        </authorList>
    </citation>
    <scope>NUCLEOTIDE SEQUENCE [LARGE SCALE GENOMIC DNA]</scope>
    <source>
        <tissue evidence="1">Muscle</tissue>
    </source>
</reference>